<name>A0A2P1MXV0_9CAUD</name>
<dbReference type="RefSeq" id="YP_009799658.1">
    <property type="nucleotide sequence ID" value="NC_047945.1"/>
</dbReference>
<proteinExistence type="predicted"/>
<dbReference type="Proteomes" id="UP000241797">
    <property type="component" value="Segment"/>
</dbReference>
<accession>A0A2P1MXV0</accession>
<sequence length="110" mass="12884">MKSDLIIRQSYHGTGGREGYRYKVLNSDYEFIGWIDDFPIDHGSHLFEIRGVFYTSMYEEEDNTPNGEKYEIVYIHLEKAPSIKYLHIPVIGDKSTKEIAECLLDFNKED</sequence>
<evidence type="ECO:0000313" key="1">
    <source>
        <dbReference type="EMBL" id="AVP40392.1"/>
    </source>
</evidence>
<evidence type="ECO:0000313" key="2">
    <source>
        <dbReference type="Proteomes" id="UP000241797"/>
    </source>
</evidence>
<dbReference type="KEGG" id="vg:54990147"/>
<dbReference type="EMBL" id="MH078572">
    <property type="protein sequence ID" value="AVP40392.1"/>
    <property type="molecule type" value="Genomic_DNA"/>
</dbReference>
<reference evidence="1 2" key="1">
    <citation type="submission" date="2018-03" db="EMBL/GenBank/DDBJ databases">
        <title>Isolation, the biological characteristics and genomics of two new strains of lysate Staphylococcus aureus phage.</title>
        <authorList>
            <person name="Jin X."/>
            <person name="Zhang C."/>
        </authorList>
    </citation>
    <scope>NUCLEOTIDE SEQUENCE [LARGE SCALE GENOMIC DNA]</scope>
</reference>
<keyword evidence="2" id="KW-1185">Reference proteome</keyword>
<dbReference type="GeneID" id="54990147"/>
<organism evidence="1 2">
    <name type="scientific">Staphylococcus phage phiSA_BS1</name>
    <dbReference type="NCBI Taxonomy" id="2126734"/>
    <lineage>
        <taxon>Viruses</taxon>
        <taxon>Duplodnaviria</taxon>
        <taxon>Heunggongvirae</taxon>
        <taxon>Uroviricota</taxon>
        <taxon>Caudoviricetes</taxon>
        <taxon>Herelleviridae</taxon>
        <taxon>Twortvirinae</taxon>
        <taxon>Baoshanvirus</taxon>
        <taxon>Baoshanvirus BS1</taxon>
    </lineage>
</organism>
<protein>
    <submittedName>
        <fullName evidence="1">Uncharacterized protein</fullName>
    </submittedName>
</protein>